<dbReference type="EMBL" id="JAGMUV010000046">
    <property type="protein sequence ID" value="KAH7110251.1"/>
    <property type="molecule type" value="Genomic_DNA"/>
</dbReference>
<evidence type="ECO:0000256" key="2">
    <source>
        <dbReference type="SAM" id="Phobius"/>
    </source>
</evidence>
<keyword evidence="2" id="KW-0812">Transmembrane</keyword>
<keyword evidence="2" id="KW-0472">Membrane</keyword>
<proteinExistence type="predicted"/>
<comment type="caution">
    <text evidence="3">The sequence shown here is derived from an EMBL/GenBank/DDBJ whole genome shotgun (WGS) entry which is preliminary data.</text>
</comment>
<feature type="transmembrane region" description="Helical" evidence="2">
    <location>
        <begin position="43"/>
        <end position="64"/>
    </location>
</feature>
<evidence type="ECO:0000256" key="1">
    <source>
        <dbReference type="SAM" id="MobiDB-lite"/>
    </source>
</evidence>
<name>A0A9P9I726_9HYPO</name>
<evidence type="ECO:0000313" key="4">
    <source>
        <dbReference type="Proteomes" id="UP000738349"/>
    </source>
</evidence>
<feature type="compositionally biased region" description="Basic and acidic residues" evidence="1">
    <location>
        <begin position="1"/>
        <end position="17"/>
    </location>
</feature>
<keyword evidence="2" id="KW-1133">Transmembrane helix</keyword>
<dbReference type="AlphaFoldDB" id="A0A9P9I726"/>
<reference evidence="3" key="1">
    <citation type="journal article" date="2021" name="Nat. Commun.">
        <title>Genetic determinants of endophytism in the Arabidopsis root mycobiome.</title>
        <authorList>
            <person name="Mesny F."/>
            <person name="Miyauchi S."/>
            <person name="Thiergart T."/>
            <person name="Pickel B."/>
            <person name="Atanasova L."/>
            <person name="Karlsson M."/>
            <person name="Huettel B."/>
            <person name="Barry K.W."/>
            <person name="Haridas S."/>
            <person name="Chen C."/>
            <person name="Bauer D."/>
            <person name="Andreopoulos W."/>
            <person name="Pangilinan J."/>
            <person name="LaButti K."/>
            <person name="Riley R."/>
            <person name="Lipzen A."/>
            <person name="Clum A."/>
            <person name="Drula E."/>
            <person name="Henrissat B."/>
            <person name="Kohler A."/>
            <person name="Grigoriev I.V."/>
            <person name="Martin F.M."/>
            <person name="Hacquard S."/>
        </authorList>
    </citation>
    <scope>NUCLEOTIDE SEQUENCE</scope>
    <source>
        <strain evidence="3">MPI-CAGE-AT-0147</strain>
    </source>
</reference>
<protein>
    <submittedName>
        <fullName evidence="3">Uncharacterized protein</fullName>
    </submittedName>
</protein>
<gene>
    <name evidence="3" type="ORF">EDB81DRAFT_894820</name>
</gene>
<dbReference type="Proteomes" id="UP000738349">
    <property type="component" value="Unassembled WGS sequence"/>
</dbReference>
<feature type="region of interest" description="Disordered" evidence="1">
    <location>
        <begin position="1"/>
        <end position="28"/>
    </location>
</feature>
<evidence type="ECO:0000313" key="3">
    <source>
        <dbReference type="EMBL" id="KAH7110251.1"/>
    </source>
</evidence>
<accession>A0A9P9I726</accession>
<sequence>MKQENKPSVEMVEKEKGAGSLATNPHDSTTVSFKQSLKENYKAVIFSILIATGPMAFGFDIIIVGREIR</sequence>
<keyword evidence="4" id="KW-1185">Reference proteome</keyword>
<organism evidence="3 4">
    <name type="scientific">Dactylonectria macrodidyma</name>
    <dbReference type="NCBI Taxonomy" id="307937"/>
    <lineage>
        <taxon>Eukaryota</taxon>
        <taxon>Fungi</taxon>
        <taxon>Dikarya</taxon>
        <taxon>Ascomycota</taxon>
        <taxon>Pezizomycotina</taxon>
        <taxon>Sordariomycetes</taxon>
        <taxon>Hypocreomycetidae</taxon>
        <taxon>Hypocreales</taxon>
        <taxon>Nectriaceae</taxon>
        <taxon>Dactylonectria</taxon>
    </lineage>
</organism>